<name>W4RHV6_9BACI</name>
<evidence type="ECO:0000313" key="2">
    <source>
        <dbReference type="Proteomes" id="UP000018949"/>
    </source>
</evidence>
<keyword evidence="2" id="KW-1185">Reference proteome</keyword>
<dbReference type="Gene3D" id="3.30.830.10">
    <property type="entry name" value="Metalloenzyme, LuxS/M16 peptidase-like"/>
    <property type="match status" value="1"/>
</dbReference>
<gene>
    <name evidence="1" type="ORF">JCM21738_389</name>
</gene>
<dbReference type="Proteomes" id="UP000018949">
    <property type="component" value="Unassembled WGS sequence"/>
</dbReference>
<keyword evidence="1" id="KW-0645">Protease</keyword>
<dbReference type="EMBL" id="BAUW01000002">
    <property type="protein sequence ID" value="GAE43737.1"/>
    <property type="molecule type" value="Genomic_DNA"/>
</dbReference>
<accession>W4RHV6</accession>
<dbReference type="AlphaFoldDB" id="W4RHV6"/>
<dbReference type="eggNOG" id="COG0612">
    <property type="taxonomic scope" value="Bacteria"/>
</dbReference>
<protein>
    <submittedName>
        <fullName evidence="1">Zinc protease</fullName>
    </submittedName>
</protein>
<proteinExistence type="predicted"/>
<sequence>MVEVLYHNVVSGQNVSLDDWLQGMSKTTKEEIVDVAKKVQLDTVYFLTGLEADK</sequence>
<dbReference type="GO" id="GO:0006508">
    <property type="term" value="P:proteolysis"/>
    <property type="evidence" value="ECO:0007669"/>
    <property type="project" value="UniProtKB-KW"/>
</dbReference>
<dbReference type="GO" id="GO:0008233">
    <property type="term" value="F:peptidase activity"/>
    <property type="evidence" value="ECO:0007669"/>
    <property type="project" value="UniProtKB-KW"/>
</dbReference>
<organism evidence="1 2">
    <name type="scientific">Mesobacillus boroniphilus JCM 21738</name>
    <dbReference type="NCBI Taxonomy" id="1294265"/>
    <lineage>
        <taxon>Bacteria</taxon>
        <taxon>Bacillati</taxon>
        <taxon>Bacillota</taxon>
        <taxon>Bacilli</taxon>
        <taxon>Bacillales</taxon>
        <taxon>Bacillaceae</taxon>
        <taxon>Mesobacillus</taxon>
    </lineage>
</organism>
<comment type="caution">
    <text evidence="1">The sequence shown here is derived from an EMBL/GenBank/DDBJ whole genome shotgun (WGS) entry which is preliminary data.</text>
</comment>
<reference evidence="1 2" key="1">
    <citation type="submission" date="2013-12" db="EMBL/GenBank/DDBJ databases">
        <title>NBRP : Genome information of microbial organism related human and environment.</title>
        <authorList>
            <person name="Hattori M."/>
            <person name="Oshima K."/>
            <person name="Inaba H."/>
            <person name="Suda W."/>
            <person name="Sakamoto M."/>
            <person name="Iino T."/>
            <person name="Kitahara M."/>
            <person name="Oshida Y."/>
            <person name="Iida T."/>
            <person name="Kudo T."/>
            <person name="Itoh T."/>
            <person name="Ahmed I."/>
            <person name="Ohkuma M."/>
        </authorList>
    </citation>
    <scope>NUCLEOTIDE SEQUENCE [LARGE SCALE GENOMIC DNA]</scope>
    <source>
        <strain evidence="1 2">JCM 21738</strain>
    </source>
</reference>
<keyword evidence="1" id="KW-0378">Hydrolase</keyword>
<evidence type="ECO:0000313" key="1">
    <source>
        <dbReference type="EMBL" id="GAE43737.1"/>
    </source>
</evidence>